<gene>
    <name evidence="2" type="primary">Aagab</name>
    <name evidence="2" type="ORF">N1851_030452</name>
</gene>
<evidence type="ECO:0000313" key="3">
    <source>
        <dbReference type="Proteomes" id="UP001174136"/>
    </source>
</evidence>
<evidence type="ECO:0000313" key="2">
    <source>
        <dbReference type="EMBL" id="KAK0133993.1"/>
    </source>
</evidence>
<organism evidence="2 3">
    <name type="scientific">Merluccius polli</name>
    <name type="common">Benguela hake</name>
    <name type="synonym">Merluccius cadenati</name>
    <dbReference type="NCBI Taxonomy" id="89951"/>
    <lineage>
        <taxon>Eukaryota</taxon>
        <taxon>Metazoa</taxon>
        <taxon>Chordata</taxon>
        <taxon>Craniata</taxon>
        <taxon>Vertebrata</taxon>
        <taxon>Euteleostomi</taxon>
        <taxon>Actinopterygii</taxon>
        <taxon>Neopterygii</taxon>
        <taxon>Teleostei</taxon>
        <taxon>Neoteleostei</taxon>
        <taxon>Acanthomorphata</taxon>
        <taxon>Zeiogadaria</taxon>
        <taxon>Gadariae</taxon>
        <taxon>Gadiformes</taxon>
        <taxon>Gadoidei</taxon>
        <taxon>Merlucciidae</taxon>
        <taxon>Merluccius</taxon>
    </lineage>
</organism>
<dbReference type="Pfam" id="PF10199">
    <property type="entry name" value="Adaptin_binding"/>
    <property type="match status" value="1"/>
</dbReference>
<dbReference type="InterPro" id="IPR019341">
    <property type="entry name" value="Alpha/Gamma-adaptin-bd_p34"/>
</dbReference>
<proteinExistence type="predicted"/>
<dbReference type="AlphaFoldDB" id="A0AA47M5A4"/>
<evidence type="ECO:0000256" key="1">
    <source>
        <dbReference type="SAM" id="MobiDB-lite"/>
    </source>
</evidence>
<protein>
    <submittedName>
        <fullName evidence="2">Alpha- and gamma-adaptin-binding protein p34</fullName>
    </submittedName>
</protein>
<reference evidence="2" key="1">
    <citation type="journal article" date="2023" name="Front. Mar. Sci.">
        <title>A new Merluccius polli reference genome to investigate the effects of global change in West African waters.</title>
        <authorList>
            <person name="Mateo J.L."/>
            <person name="Blanco-Fernandez C."/>
            <person name="Garcia-Vazquez E."/>
            <person name="Machado-Schiaffino G."/>
        </authorList>
    </citation>
    <scope>NUCLEOTIDE SEQUENCE</scope>
    <source>
        <strain evidence="2">C29</strain>
        <tissue evidence="2">Fin</tissue>
    </source>
</reference>
<name>A0AA47M5A4_MERPO</name>
<dbReference type="PANTHER" id="PTHR14659:SF1">
    <property type="entry name" value="ALPHA- AND GAMMA-ADAPTIN-BINDING PROTEIN P34"/>
    <property type="match status" value="1"/>
</dbReference>
<accession>A0AA47M5A4</accession>
<dbReference type="Proteomes" id="UP001174136">
    <property type="component" value="Unassembled WGS sequence"/>
</dbReference>
<dbReference type="EMBL" id="JAOPHQ010005761">
    <property type="protein sequence ID" value="KAK0133993.1"/>
    <property type="molecule type" value="Genomic_DNA"/>
</dbReference>
<sequence>MGLYLEQPETTGLSSPAEGANESEEPAVRETEGSAPARVETIVDPMTHLDIQELANLTAGDADVENFERLFTKLKEMKDKASSLPHEQRKVHAEKVAKAFWMAIGGEEDEVDDLSSGEES</sequence>
<feature type="region of interest" description="Disordered" evidence="1">
    <location>
        <begin position="1"/>
        <end position="38"/>
    </location>
</feature>
<keyword evidence="3" id="KW-1185">Reference proteome</keyword>
<comment type="caution">
    <text evidence="2">The sequence shown here is derived from an EMBL/GenBank/DDBJ whole genome shotgun (WGS) entry which is preliminary data.</text>
</comment>
<dbReference type="PANTHER" id="PTHR14659">
    <property type="entry name" value="ALPHA- AND GAMMA-ADAPTIN-BINDING PROTEIN P34"/>
    <property type="match status" value="1"/>
</dbReference>